<evidence type="ECO:0000259" key="6">
    <source>
        <dbReference type="SMART" id="SM00672"/>
    </source>
</evidence>
<comment type="caution">
    <text evidence="7">The sequence shown here is derived from an EMBL/GenBank/DDBJ whole genome shotgun (WGS) entry which is preliminary data.</text>
</comment>
<dbReference type="STRING" id="1664694.A0A0N1NXY6"/>
<feature type="transmembrane region" description="Helical" evidence="4">
    <location>
        <begin position="351"/>
        <end position="370"/>
    </location>
</feature>
<evidence type="ECO:0000313" key="8">
    <source>
        <dbReference type="Proteomes" id="UP000038010"/>
    </source>
</evidence>
<evidence type="ECO:0000313" key="7">
    <source>
        <dbReference type="EMBL" id="KPI36267.1"/>
    </source>
</evidence>
<accession>A0A0N1NXY6</accession>
<keyword evidence="4" id="KW-0472">Membrane</keyword>
<keyword evidence="8" id="KW-1185">Reference proteome</keyword>
<feature type="compositionally biased region" description="Basic and acidic residues" evidence="3">
    <location>
        <begin position="73"/>
        <end position="83"/>
    </location>
</feature>
<feature type="transmembrane region" description="Helical" evidence="4">
    <location>
        <begin position="322"/>
        <end position="339"/>
    </location>
</feature>
<feature type="region of interest" description="Disordered" evidence="3">
    <location>
        <begin position="62"/>
        <end position="92"/>
    </location>
</feature>
<dbReference type="Proteomes" id="UP000038010">
    <property type="component" value="Unassembled WGS sequence"/>
</dbReference>
<organism evidence="7 8">
    <name type="scientific">Cyphellophora attinorum</name>
    <dbReference type="NCBI Taxonomy" id="1664694"/>
    <lineage>
        <taxon>Eukaryota</taxon>
        <taxon>Fungi</taxon>
        <taxon>Dikarya</taxon>
        <taxon>Ascomycota</taxon>
        <taxon>Pezizomycotina</taxon>
        <taxon>Eurotiomycetes</taxon>
        <taxon>Chaetothyriomycetidae</taxon>
        <taxon>Chaetothyriales</taxon>
        <taxon>Cyphellophoraceae</taxon>
        <taxon>Cyphellophora</taxon>
    </lineage>
</organism>
<keyword evidence="2 7" id="KW-0808">Transferase</keyword>
<comment type="similarity">
    <text evidence="1">Belongs to the glycosyltransferase 90 family.</text>
</comment>
<evidence type="ECO:0000256" key="2">
    <source>
        <dbReference type="ARBA" id="ARBA00022679"/>
    </source>
</evidence>
<feature type="transmembrane region" description="Helical" evidence="4">
    <location>
        <begin position="255"/>
        <end position="274"/>
    </location>
</feature>
<dbReference type="InterPro" id="IPR006598">
    <property type="entry name" value="CAP10"/>
</dbReference>
<dbReference type="PANTHER" id="PTHR12203:SF35">
    <property type="entry name" value="PROTEIN O-GLUCOSYLTRANSFERASE 1"/>
    <property type="match status" value="1"/>
</dbReference>
<evidence type="ECO:0000256" key="3">
    <source>
        <dbReference type="SAM" id="MobiDB-lite"/>
    </source>
</evidence>
<feature type="transmembrane region" description="Helical" evidence="4">
    <location>
        <begin position="217"/>
        <end position="235"/>
    </location>
</feature>
<name>A0A0N1NXY6_9EURO</name>
<dbReference type="GO" id="GO:0016740">
    <property type="term" value="F:transferase activity"/>
    <property type="evidence" value="ECO:0007669"/>
    <property type="project" value="UniProtKB-KW"/>
</dbReference>
<dbReference type="PANTHER" id="PTHR12203">
    <property type="entry name" value="KDEL LYS-ASP-GLU-LEU CONTAINING - RELATED"/>
    <property type="match status" value="1"/>
</dbReference>
<keyword evidence="4" id="KW-1133">Transmembrane helix</keyword>
<keyword evidence="4" id="KW-0812">Transmembrane</keyword>
<dbReference type="OrthoDB" id="541052at2759"/>
<feature type="signal peptide" evidence="5">
    <location>
        <begin position="1"/>
        <end position="22"/>
    </location>
</feature>
<protein>
    <submittedName>
        <fullName evidence="7">Beta-1,2-xylosyltransferase 1</fullName>
    </submittedName>
</protein>
<proteinExistence type="inferred from homology"/>
<evidence type="ECO:0000256" key="5">
    <source>
        <dbReference type="SAM" id="SignalP"/>
    </source>
</evidence>
<gene>
    <name evidence="7" type="ORF">AB675_7260</name>
</gene>
<dbReference type="SMART" id="SM00672">
    <property type="entry name" value="CAP10"/>
    <property type="match status" value="1"/>
</dbReference>
<dbReference type="GeneID" id="28739494"/>
<feature type="transmembrane region" description="Helical" evidence="4">
    <location>
        <begin position="176"/>
        <end position="197"/>
    </location>
</feature>
<keyword evidence="5" id="KW-0732">Signal</keyword>
<dbReference type="VEuPathDB" id="FungiDB:AB675_7260"/>
<feature type="transmembrane region" description="Helical" evidence="4">
    <location>
        <begin position="382"/>
        <end position="400"/>
    </location>
</feature>
<evidence type="ECO:0000256" key="1">
    <source>
        <dbReference type="ARBA" id="ARBA00010118"/>
    </source>
</evidence>
<feature type="transmembrane region" description="Helical" evidence="4">
    <location>
        <begin position="289"/>
        <end position="310"/>
    </location>
</feature>
<evidence type="ECO:0000256" key="4">
    <source>
        <dbReference type="SAM" id="Phobius"/>
    </source>
</evidence>
<dbReference type="EMBL" id="LFJN01000032">
    <property type="protein sequence ID" value="KPI36267.1"/>
    <property type="molecule type" value="Genomic_DNA"/>
</dbReference>
<reference evidence="7 8" key="1">
    <citation type="submission" date="2015-06" db="EMBL/GenBank/DDBJ databases">
        <title>Draft genome of the ant-associated black yeast Phialophora attae CBS 131958.</title>
        <authorList>
            <person name="Moreno L.F."/>
            <person name="Stielow B.J."/>
            <person name="de Hoog S."/>
            <person name="Vicente V.A."/>
            <person name="Weiss V.A."/>
            <person name="de Vries M."/>
            <person name="Cruz L.M."/>
            <person name="Souza E.M."/>
        </authorList>
    </citation>
    <scope>NUCLEOTIDE SEQUENCE [LARGE SCALE GENOMIC DNA]</scope>
    <source>
        <strain evidence="7 8">CBS 131958</strain>
    </source>
</reference>
<feature type="domain" description="Glycosyl transferase CAP10" evidence="6">
    <location>
        <begin position="663"/>
        <end position="971"/>
    </location>
</feature>
<feature type="chain" id="PRO_5005879429" evidence="5">
    <location>
        <begin position="23"/>
        <end position="987"/>
    </location>
</feature>
<sequence>MGRFDLICAWLSPACLLWLAYSTDHAIAYHRPVHTAVLSLAVCSCCLVYASRAFPTLLSKPSQNGASPSLLPHVKEDSDEKRGVPPSATQETLNGTRRPILLVLAVIALSCRIETLRRITKSPECTVPSVEVWLPLLLAIYDGLRFQRSTPQDATAISNLLMRATRLWGRRSRFRYILPVASVCLGCQLLLTSWWGLNSTFICPIVTGEQLTVPASQLSGLFMDAVISAVIWEQLPRGRPNNTTAVETAHFLSRAMVGVVVAWIGIGTAVYGLAHRHRYYVLLLDASSVSMWASIVIQAIVFSVLVVTSLHCTVFFGPIETSMKFVVLITGQLALPFLWTSTDAFPPVPKAAPICGVLVLCSGWMSFRRVQWFIDQPTLGRSFDRLLALFAALVVLLVMLKSSAISVHPIDSLIEAGNLQHEAYVNVSLQQRTLRDAVVQYQQRYHRSPPPGFDLWYKFATNKKCLIIDEYDQINEDLLPFFDLTPAQIRQSTWEIASNQWNEAAGISIRNGTARVQDNVIPTHRWMVEGVEALINSFAAFLPDMDLVFNINDEPRVALSHEKLEQMRSSGAQKALSGRLSWSENRTAEWLPEAVEQETRNFEVVSRKDSFRDWGVIGCPPSSVSRRDRALIGSKASLCTSCVAPHSLGQFVSNWSLAADMCHQPDMAHLHGFYTSPAAFKPAGMLMPVFSQSKAHGYNDILYPSAWNYMDKVKYDPSMKEQGKPGEDNYKPAYPDVPFRQKKNAVFWRGATSEGISGGDGEWRGMVRQRLVHLANNATSHPHDEAMILLPHPQSENQWEYVRVPGDLVPNLGLETDIHIVNNIARCGGEGLFDCTDQEAEFAPTSGTDFQAHWAYKYLFDLDGAGFSGRFLPFLQSRSLPFKSALFREWYDSRLTAWKHFVPQDIRLHSFWSTLAYFAGVDGTLPDGRSIKWAGREKQAEAIALEGRAWANKVLRKEDMEVYFFRLLLEWGRITDDNREELGFVVP</sequence>
<dbReference type="RefSeq" id="XP_017996230.1">
    <property type="nucleotide sequence ID" value="XM_018147615.1"/>
</dbReference>
<dbReference type="AlphaFoldDB" id="A0A0N1NXY6"/>
<dbReference type="Pfam" id="PF05686">
    <property type="entry name" value="Glyco_transf_90"/>
    <property type="match status" value="1"/>
</dbReference>
<dbReference type="InterPro" id="IPR051091">
    <property type="entry name" value="O-Glucosyltr/Glycosyltrsf_90"/>
</dbReference>
<feature type="transmembrane region" description="Helical" evidence="4">
    <location>
        <begin position="32"/>
        <end position="50"/>
    </location>
</feature>